<gene>
    <name evidence="2" type="ORF">A3H01_01220</name>
</gene>
<feature type="domain" description="Tellurite resistance methyltransferase TehB-like" evidence="1">
    <location>
        <begin position="14"/>
        <end position="168"/>
    </location>
</feature>
<organism evidence="2 3">
    <name type="scientific">Candidatus Wildermuthbacteria bacterium RIFCSPLOWO2_12_FULL_40_9</name>
    <dbReference type="NCBI Taxonomy" id="1802467"/>
    <lineage>
        <taxon>Bacteria</taxon>
        <taxon>Candidatus Wildermuthiibacteriota</taxon>
    </lineage>
</organism>
<dbReference type="SUPFAM" id="SSF53335">
    <property type="entry name" value="S-adenosyl-L-methionine-dependent methyltransferases"/>
    <property type="match status" value="1"/>
</dbReference>
<protein>
    <recommendedName>
        <fullName evidence="1">Tellurite resistance methyltransferase TehB-like domain-containing protein</fullName>
    </recommendedName>
</protein>
<comment type="caution">
    <text evidence="2">The sequence shown here is derived from an EMBL/GenBank/DDBJ whole genome shotgun (WGS) entry which is preliminary data.</text>
</comment>
<sequence>MNWRKFLEVTKQRKPTSFLVEVVEKAKVKNGLALDLGCGAGVDAKYLAENGFLVTAIDSDKNSISFVKSVCKGLPVKAAKRDIKSYKINSNSYNMIISWNALPFLKKRDFIKTLLKIQRGLKRKGFFVFSLFGPEDAWAKKKPGMSFLTIEELKQTMNEMDFFKIAEEKQKKPSATGKMKFWHLIQGIARRKKRRNNKHIG</sequence>
<proteinExistence type="predicted"/>
<dbReference type="CDD" id="cd02440">
    <property type="entry name" value="AdoMet_MTases"/>
    <property type="match status" value="1"/>
</dbReference>
<name>A0A1G2RU11_9BACT</name>
<dbReference type="PANTHER" id="PTHR43861">
    <property type="entry name" value="TRANS-ACONITATE 2-METHYLTRANSFERASE-RELATED"/>
    <property type="match status" value="1"/>
</dbReference>
<accession>A0A1G2RU11</accession>
<dbReference type="InterPro" id="IPR029063">
    <property type="entry name" value="SAM-dependent_MTases_sf"/>
</dbReference>
<dbReference type="Pfam" id="PF03848">
    <property type="entry name" value="TehB"/>
    <property type="match status" value="1"/>
</dbReference>
<dbReference type="Proteomes" id="UP000177853">
    <property type="component" value="Unassembled WGS sequence"/>
</dbReference>
<dbReference type="EMBL" id="MHUM01000030">
    <property type="protein sequence ID" value="OHA76335.1"/>
    <property type="molecule type" value="Genomic_DNA"/>
</dbReference>
<evidence type="ECO:0000313" key="2">
    <source>
        <dbReference type="EMBL" id="OHA76335.1"/>
    </source>
</evidence>
<evidence type="ECO:0000313" key="3">
    <source>
        <dbReference type="Proteomes" id="UP000177853"/>
    </source>
</evidence>
<evidence type="ECO:0000259" key="1">
    <source>
        <dbReference type="Pfam" id="PF03848"/>
    </source>
</evidence>
<dbReference type="AlphaFoldDB" id="A0A1G2RU11"/>
<reference evidence="2 3" key="1">
    <citation type="journal article" date="2016" name="Nat. Commun.">
        <title>Thousands of microbial genomes shed light on interconnected biogeochemical processes in an aquifer system.</title>
        <authorList>
            <person name="Anantharaman K."/>
            <person name="Brown C.T."/>
            <person name="Hug L.A."/>
            <person name="Sharon I."/>
            <person name="Castelle C.J."/>
            <person name="Probst A.J."/>
            <person name="Thomas B.C."/>
            <person name="Singh A."/>
            <person name="Wilkins M.J."/>
            <person name="Karaoz U."/>
            <person name="Brodie E.L."/>
            <person name="Williams K.H."/>
            <person name="Hubbard S.S."/>
            <person name="Banfield J.F."/>
        </authorList>
    </citation>
    <scope>NUCLEOTIDE SEQUENCE [LARGE SCALE GENOMIC DNA]</scope>
</reference>
<dbReference type="InterPro" id="IPR015985">
    <property type="entry name" value="TehB-like_dom"/>
</dbReference>
<dbReference type="Gene3D" id="3.40.50.150">
    <property type="entry name" value="Vaccinia Virus protein VP39"/>
    <property type="match status" value="1"/>
</dbReference>